<evidence type="ECO:0000259" key="1">
    <source>
        <dbReference type="PROSITE" id="PS50404"/>
    </source>
</evidence>
<gene>
    <name evidence="2" type="ORF">ABS24_07565</name>
</gene>
<dbReference type="InterPro" id="IPR036282">
    <property type="entry name" value="Glutathione-S-Trfase_C_sf"/>
</dbReference>
<dbReference type="CDD" id="cd03196">
    <property type="entry name" value="GST_C_5"/>
    <property type="match status" value="1"/>
</dbReference>
<dbReference type="InterPro" id="IPR036249">
    <property type="entry name" value="Thioredoxin-like_sf"/>
</dbReference>
<dbReference type="Gene3D" id="3.40.30.10">
    <property type="entry name" value="Glutaredoxin"/>
    <property type="match status" value="1"/>
</dbReference>
<dbReference type="InterPro" id="IPR004045">
    <property type="entry name" value="Glutathione_S-Trfase_N"/>
</dbReference>
<dbReference type="GO" id="GO:0005737">
    <property type="term" value="C:cytoplasm"/>
    <property type="evidence" value="ECO:0007669"/>
    <property type="project" value="TreeGrafter"/>
</dbReference>
<protein>
    <recommendedName>
        <fullName evidence="1">GST N-terminal domain-containing protein</fullName>
    </recommendedName>
</protein>
<dbReference type="InterPro" id="IPR004046">
    <property type="entry name" value="GST_C"/>
</dbReference>
<dbReference type="EMBL" id="LICA01000332">
    <property type="protein sequence ID" value="KRO92467.1"/>
    <property type="molecule type" value="Genomic_DNA"/>
</dbReference>
<dbReference type="InterPro" id="IPR050983">
    <property type="entry name" value="GST_Omega/HSP26"/>
</dbReference>
<dbReference type="Gene3D" id="1.20.1050.10">
    <property type="match status" value="1"/>
</dbReference>
<reference evidence="2 3" key="1">
    <citation type="submission" date="2015-10" db="EMBL/GenBank/DDBJ databases">
        <title>Metagenome-Assembled Genomes uncover a global brackish microbiome.</title>
        <authorList>
            <person name="Hugerth L.W."/>
            <person name="Larsson J."/>
            <person name="Alneberg J."/>
            <person name="Lindh M.V."/>
            <person name="Legrand C."/>
            <person name="Pinhassi J."/>
            <person name="Andersson A.F."/>
        </authorList>
    </citation>
    <scope>NUCLEOTIDE SEQUENCE [LARGE SCALE GENOMIC DNA]</scope>
    <source>
        <strain evidence="2">BACL26 MAG-121220-bin70</strain>
    </source>
</reference>
<feature type="domain" description="GST N-terminal" evidence="1">
    <location>
        <begin position="5"/>
        <end position="84"/>
    </location>
</feature>
<dbReference type="SUPFAM" id="SSF47616">
    <property type="entry name" value="GST C-terminal domain-like"/>
    <property type="match status" value="1"/>
</dbReference>
<sequence length="213" mass="24610">MLVNDLPVFYSFRRCPYSMRARMVIDHCVIGVELREVLLSNKPNAMLAASAKGTVPVLVLPDGTVFDESLDIIKWALDQDTHNSNTLNLSVFVQDSEAGKSLIEINDGKFKRALDGYKYGQGFPEKSQQQHRSEGELFLQQLETLLESHQFLLSDQMSLVDIAIFPFIRQFAFVDKNWFDQSCYPLLQYWLQHFLDSELFLQVMTKYPVWDES</sequence>
<dbReference type="Proteomes" id="UP000051213">
    <property type="component" value="Unassembled WGS sequence"/>
</dbReference>
<comment type="caution">
    <text evidence="2">The sequence shown here is derived from an EMBL/GenBank/DDBJ whole genome shotgun (WGS) entry which is preliminary data.</text>
</comment>
<dbReference type="PROSITE" id="PS50404">
    <property type="entry name" value="GST_NTER"/>
    <property type="match status" value="1"/>
</dbReference>
<dbReference type="PANTHER" id="PTHR43968">
    <property type="match status" value="1"/>
</dbReference>
<evidence type="ECO:0000313" key="2">
    <source>
        <dbReference type="EMBL" id="KRO92467.1"/>
    </source>
</evidence>
<accession>A0A0R2U5A3</accession>
<feature type="non-terminal residue" evidence="2">
    <location>
        <position position="213"/>
    </location>
</feature>
<dbReference type="PANTHER" id="PTHR43968:SF6">
    <property type="entry name" value="GLUTATHIONE S-TRANSFERASE OMEGA"/>
    <property type="match status" value="1"/>
</dbReference>
<dbReference type="AlphaFoldDB" id="A0A0R2U5A3"/>
<organism evidence="2 3">
    <name type="scientific">SAR92 bacterium BACL26 MAG-121220-bin70</name>
    <dbReference type="NCBI Taxonomy" id="1655626"/>
    <lineage>
        <taxon>Bacteria</taxon>
        <taxon>Pseudomonadati</taxon>
        <taxon>Pseudomonadota</taxon>
        <taxon>Gammaproteobacteria</taxon>
        <taxon>Cellvibrionales</taxon>
        <taxon>Porticoccaceae</taxon>
        <taxon>SAR92 clade</taxon>
    </lineage>
</organism>
<dbReference type="Pfam" id="PF00043">
    <property type="entry name" value="GST_C"/>
    <property type="match status" value="1"/>
</dbReference>
<dbReference type="SUPFAM" id="SSF52833">
    <property type="entry name" value="Thioredoxin-like"/>
    <property type="match status" value="1"/>
</dbReference>
<evidence type="ECO:0000313" key="3">
    <source>
        <dbReference type="Proteomes" id="UP000051213"/>
    </source>
</evidence>
<name>A0A0R2U5A3_9GAMM</name>
<dbReference type="Pfam" id="PF13417">
    <property type="entry name" value="GST_N_3"/>
    <property type="match status" value="1"/>
</dbReference>
<proteinExistence type="predicted"/>